<feature type="compositionally biased region" description="Basic and acidic residues" evidence="6">
    <location>
        <begin position="342"/>
        <end position="352"/>
    </location>
</feature>
<feature type="transmembrane region" description="Helical" evidence="7">
    <location>
        <begin position="53"/>
        <end position="75"/>
    </location>
</feature>
<organism evidence="9 10">
    <name type="scientific">Clohesyomyces aquaticus</name>
    <dbReference type="NCBI Taxonomy" id="1231657"/>
    <lineage>
        <taxon>Eukaryota</taxon>
        <taxon>Fungi</taxon>
        <taxon>Dikarya</taxon>
        <taxon>Ascomycota</taxon>
        <taxon>Pezizomycotina</taxon>
        <taxon>Dothideomycetes</taxon>
        <taxon>Pleosporomycetidae</taxon>
        <taxon>Pleosporales</taxon>
        <taxon>Lindgomycetaceae</taxon>
        <taxon>Clohesyomyces</taxon>
    </lineage>
</organism>
<feature type="transmembrane region" description="Helical" evidence="7">
    <location>
        <begin position="95"/>
        <end position="116"/>
    </location>
</feature>
<gene>
    <name evidence="9" type="ORF">BCR34DRAFT_500434</name>
</gene>
<feature type="compositionally biased region" description="Polar residues" evidence="6">
    <location>
        <begin position="356"/>
        <end position="366"/>
    </location>
</feature>
<sequence length="439" mass="48773">MNELHPDNANLPVVNRPETVLGCTITFLTIACLAIALRLYVRYRERIWGWDDLIVLFAGFWAITGNCIVCLMPAAGMGHHFWTLDGAHLEEYFKWVWASNLTYTASTTFIKLAILFQYLRLFDMQSNVARRITKSMIIFVACWGISFFFLALFSCVPIKKNWIIETPGKCVAWGSKNGDVLFATRMFVLSQNRAGTVPIFDPTFAAPAVFIFSVLEVNIAILCASIPIFWPYVSSLAANKILVVNEIEVRTSRRESSHFDGLERGNSGGGAFVGIPDLERERAGNGRSLSRMSSIMGGAKAGLQRNPSHNNHSNHYNGNSKYAHSHKPSKSSANNSITAIELGHRVSHESSRNLRHAQTPSISSSTRGHDGGTVEEQRSGSIGSQGRKISCSYDRYVKEWAFPDFDVEGLGRGRGGKPYTTTTVERAEIPFDHIKALEN</sequence>
<evidence type="ECO:0000256" key="6">
    <source>
        <dbReference type="SAM" id="MobiDB-lite"/>
    </source>
</evidence>
<protein>
    <recommendedName>
        <fullName evidence="8">Rhodopsin domain-containing protein</fullName>
    </recommendedName>
</protein>
<dbReference type="Proteomes" id="UP000193144">
    <property type="component" value="Unassembled WGS sequence"/>
</dbReference>
<feature type="domain" description="Rhodopsin" evidence="8">
    <location>
        <begin position="37"/>
        <end position="171"/>
    </location>
</feature>
<feature type="transmembrane region" description="Helical" evidence="7">
    <location>
        <begin position="204"/>
        <end position="230"/>
    </location>
</feature>
<keyword evidence="2 7" id="KW-0812">Transmembrane</keyword>
<name>A0A1Y1Y485_9PLEO</name>
<evidence type="ECO:0000259" key="8">
    <source>
        <dbReference type="Pfam" id="PF20684"/>
    </source>
</evidence>
<evidence type="ECO:0000256" key="2">
    <source>
        <dbReference type="ARBA" id="ARBA00022692"/>
    </source>
</evidence>
<feature type="transmembrane region" description="Helical" evidence="7">
    <location>
        <begin position="137"/>
        <end position="159"/>
    </location>
</feature>
<proteinExistence type="inferred from homology"/>
<feature type="region of interest" description="Disordered" evidence="6">
    <location>
        <begin position="299"/>
        <end position="388"/>
    </location>
</feature>
<evidence type="ECO:0000256" key="4">
    <source>
        <dbReference type="ARBA" id="ARBA00023136"/>
    </source>
</evidence>
<keyword evidence="10" id="KW-1185">Reference proteome</keyword>
<comment type="similarity">
    <text evidence="5">Belongs to the SAT4 family.</text>
</comment>
<keyword evidence="4 7" id="KW-0472">Membrane</keyword>
<evidence type="ECO:0000313" key="10">
    <source>
        <dbReference type="Proteomes" id="UP000193144"/>
    </source>
</evidence>
<dbReference type="Pfam" id="PF20684">
    <property type="entry name" value="Fung_rhodopsin"/>
    <property type="match status" value="1"/>
</dbReference>
<feature type="transmembrane region" description="Helical" evidence="7">
    <location>
        <begin position="19"/>
        <end position="41"/>
    </location>
</feature>
<evidence type="ECO:0000256" key="5">
    <source>
        <dbReference type="ARBA" id="ARBA00038359"/>
    </source>
</evidence>
<evidence type="ECO:0000256" key="1">
    <source>
        <dbReference type="ARBA" id="ARBA00004141"/>
    </source>
</evidence>
<reference evidence="9 10" key="1">
    <citation type="submission" date="2016-07" db="EMBL/GenBank/DDBJ databases">
        <title>Pervasive Adenine N6-methylation of Active Genes in Fungi.</title>
        <authorList>
            <consortium name="DOE Joint Genome Institute"/>
            <person name="Mondo S.J."/>
            <person name="Dannebaum R.O."/>
            <person name="Kuo R.C."/>
            <person name="Labutti K."/>
            <person name="Haridas S."/>
            <person name="Kuo A."/>
            <person name="Salamov A."/>
            <person name="Ahrendt S.R."/>
            <person name="Lipzen A."/>
            <person name="Sullivan W."/>
            <person name="Andreopoulos W.B."/>
            <person name="Clum A."/>
            <person name="Lindquist E."/>
            <person name="Daum C."/>
            <person name="Ramamoorthy G.K."/>
            <person name="Gryganskyi A."/>
            <person name="Culley D."/>
            <person name="Magnuson J.K."/>
            <person name="James T.Y."/>
            <person name="O'Malley M.A."/>
            <person name="Stajich J.E."/>
            <person name="Spatafora J.W."/>
            <person name="Visel A."/>
            <person name="Grigoriev I.V."/>
        </authorList>
    </citation>
    <scope>NUCLEOTIDE SEQUENCE [LARGE SCALE GENOMIC DNA]</scope>
    <source>
        <strain evidence="9 10">CBS 115471</strain>
    </source>
</reference>
<comment type="caution">
    <text evidence="9">The sequence shown here is derived from an EMBL/GenBank/DDBJ whole genome shotgun (WGS) entry which is preliminary data.</text>
</comment>
<dbReference type="GO" id="GO:0016020">
    <property type="term" value="C:membrane"/>
    <property type="evidence" value="ECO:0007669"/>
    <property type="project" value="UniProtKB-SubCell"/>
</dbReference>
<dbReference type="PANTHER" id="PTHR33048:SF47">
    <property type="entry name" value="INTEGRAL MEMBRANE PROTEIN-RELATED"/>
    <property type="match status" value="1"/>
</dbReference>
<feature type="compositionally biased region" description="Basic and acidic residues" evidence="6">
    <location>
        <begin position="367"/>
        <end position="378"/>
    </location>
</feature>
<evidence type="ECO:0000256" key="7">
    <source>
        <dbReference type="SAM" id="Phobius"/>
    </source>
</evidence>
<dbReference type="OrthoDB" id="61113at2759"/>
<evidence type="ECO:0000256" key="3">
    <source>
        <dbReference type="ARBA" id="ARBA00022989"/>
    </source>
</evidence>
<keyword evidence="3 7" id="KW-1133">Transmembrane helix</keyword>
<dbReference type="PANTHER" id="PTHR33048">
    <property type="entry name" value="PTH11-LIKE INTEGRAL MEMBRANE PROTEIN (AFU_ORTHOLOGUE AFUA_5G11245)"/>
    <property type="match status" value="1"/>
</dbReference>
<dbReference type="AlphaFoldDB" id="A0A1Y1Y485"/>
<accession>A0A1Y1Y485</accession>
<dbReference type="EMBL" id="MCFA01000370">
    <property type="protein sequence ID" value="ORX92793.1"/>
    <property type="molecule type" value="Genomic_DNA"/>
</dbReference>
<dbReference type="InterPro" id="IPR052337">
    <property type="entry name" value="SAT4-like"/>
</dbReference>
<evidence type="ECO:0000313" key="9">
    <source>
        <dbReference type="EMBL" id="ORX92793.1"/>
    </source>
</evidence>
<dbReference type="InterPro" id="IPR049326">
    <property type="entry name" value="Rhodopsin_dom_fungi"/>
</dbReference>
<comment type="subcellular location">
    <subcellularLocation>
        <location evidence="1">Membrane</location>
        <topology evidence="1">Multi-pass membrane protein</topology>
    </subcellularLocation>
</comment>
<feature type="compositionally biased region" description="Low complexity" evidence="6">
    <location>
        <begin position="306"/>
        <end position="320"/>
    </location>
</feature>